<dbReference type="EMBL" id="AJWY01005641">
    <property type="protein sequence ID" value="EKC69076.1"/>
    <property type="molecule type" value="Genomic_DNA"/>
</dbReference>
<sequence>DECKAMRIDLDEKLTEEILDWKSNN</sequence>
<accession>K1UC72</accession>
<organism evidence="1">
    <name type="scientific">human gut metagenome</name>
    <dbReference type="NCBI Taxonomy" id="408170"/>
    <lineage>
        <taxon>unclassified sequences</taxon>
        <taxon>metagenomes</taxon>
        <taxon>organismal metagenomes</taxon>
    </lineage>
</organism>
<comment type="caution">
    <text evidence="1">The sequence shown here is derived from an EMBL/GenBank/DDBJ whole genome shotgun (WGS) entry which is preliminary data.</text>
</comment>
<name>K1UC72_9ZZZZ</name>
<dbReference type="AlphaFoldDB" id="K1UC72"/>
<proteinExistence type="predicted"/>
<gene>
    <name evidence="1" type="ORF">LEA_08477</name>
</gene>
<reference evidence="1" key="1">
    <citation type="journal article" date="2013" name="Environ. Microbiol.">
        <title>Microbiota from the distal guts of lean and obese adolescents exhibit partial functional redundancy besides clear differences in community structure.</title>
        <authorList>
            <person name="Ferrer M."/>
            <person name="Ruiz A."/>
            <person name="Lanza F."/>
            <person name="Haange S.B."/>
            <person name="Oberbach A."/>
            <person name="Till H."/>
            <person name="Bargiela R."/>
            <person name="Campoy C."/>
            <person name="Segura M.T."/>
            <person name="Richter M."/>
            <person name="von Bergen M."/>
            <person name="Seifert J."/>
            <person name="Suarez A."/>
        </authorList>
    </citation>
    <scope>NUCLEOTIDE SEQUENCE</scope>
</reference>
<evidence type="ECO:0000313" key="1">
    <source>
        <dbReference type="EMBL" id="EKC69076.1"/>
    </source>
</evidence>
<protein>
    <submittedName>
        <fullName evidence="1">Uncharacterized protein</fullName>
    </submittedName>
</protein>
<feature type="non-terminal residue" evidence="1">
    <location>
        <position position="1"/>
    </location>
</feature>